<evidence type="ECO:0000256" key="1">
    <source>
        <dbReference type="ARBA" id="ARBA00004141"/>
    </source>
</evidence>
<name>A0A8H9KU47_9SPHI</name>
<feature type="transmembrane region" description="Helical" evidence="6">
    <location>
        <begin position="159"/>
        <end position="176"/>
    </location>
</feature>
<reference evidence="7" key="1">
    <citation type="journal article" date="2014" name="Int. J. Syst. Evol. Microbiol.">
        <title>Complete genome sequence of Corynebacterium casei LMG S-19264T (=DSM 44701T), isolated from a smear-ripened cheese.</title>
        <authorList>
            <consortium name="US DOE Joint Genome Institute (JGI-PGF)"/>
            <person name="Walter F."/>
            <person name="Albersmeier A."/>
            <person name="Kalinowski J."/>
            <person name="Ruckert C."/>
        </authorList>
    </citation>
    <scope>NUCLEOTIDE SEQUENCE</scope>
    <source>
        <strain evidence="7">CGMCC 1.15966</strain>
    </source>
</reference>
<feature type="transmembrane region" description="Helical" evidence="6">
    <location>
        <begin position="188"/>
        <end position="207"/>
    </location>
</feature>
<reference evidence="7" key="2">
    <citation type="submission" date="2020-09" db="EMBL/GenBank/DDBJ databases">
        <authorList>
            <person name="Sun Q."/>
            <person name="Zhou Y."/>
        </authorList>
    </citation>
    <scope>NUCLEOTIDE SEQUENCE</scope>
    <source>
        <strain evidence="7">CGMCC 1.15966</strain>
    </source>
</reference>
<dbReference type="GO" id="GO:0016020">
    <property type="term" value="C:membrane"/>
    <property type="evidence" value="ECO:0007669"/>
    <property type="project" value="UniProtKB-SubCell"/>
</dbReference>
<evidence type="ECO:0000256" key="2">
    <source>
        <dbReference type="ARBA" id="ARBA00022475"/>
    </source>
</evidence>
<sequence length="290" mass="31627">MLKPWIQIIRPSNVLTAISDVLAGVAIACLFLHHDLPEVNNLILITISSMLLYTGGIVFNDVFDAALDQVERPERPIPSGRIKKSSAAILGTVAFAIGCALAFLINVSAFTISLAIVLMCLLYNGKAKHHFIAGPIVMGTCRGLNLLLGMALLPASLEYWYIAIVPIIYIASVTNISRGEVYGNNKTAMLVSIGLYAMVILTLLYFTFVSKNYLAIIFILFFTIMIARPLFKALKSLDPMDVRKAVKFGVLALILMNASWIAISGFWILALAVCAILPISIYLAKKFAVT</sequence>
<dbReference type="PANTHER" id="PTHR42723:SF1">
    <property type="entry name" value="CHLOROPHYLL SYNTHASE, CHLOROPLASTIC"/>
    <property type="match status" value="1"/>
</dbReference>
<comment type="caution">
    <text evidence="7">The sequence shown here is derived from an EMBL/GenBank/DDBJ whole genome shotgun (WGS) entry which is preliminary data.</text>
</comment>
<keyword evidence="4 6" id="KW-1133">Transmembrane helix</keyword>
<gene>
    <name evidence="7" type="ORF">GCM10011516_00790</name>
</gene>
<keyword evidence="2" id="KW-1003">Cell membrane</keyword>
<dbReference type="Gene3D" id="1.10.357.140">
    <property type="entry name" value="UbiA prenyltransferase"/>
    <property type="match status" value="1"/>
</dbReference>
<feature type="transmembrane region" description="Helical" evidence="6">
    <location>
        <begin position="213"/>
        <end position="231"/>
    </location>
</feature>
<dbReference type="Proteomes" id="UP000614460">
    <property type="component" value="Unassembled WGS sequence"/>
</dbReference>
<dbReference type="InterPro" id="IPR044878">
    <property type="entry name" value="UbiA_sf"/>
</dbReference>
<dbReference type="NCBIfam" id="NF035940">
    <property type="entry name" value="prenyl_rel_EboC"/>
    <property type="match status" value="1"/>
</dbReference>
<keyword evidence="5 6" id="KW-0472">Membrane</keyword>
<evidence type="ECO:0000256" key="4">
    <source>
        <dbReference type="ARBA" id="ARBA00022989"/>
    </source>
</evidence>
<dbReference type="CDD" id="cd13964">
    <property type="entry name" value="PT_UbiA_1"/>
    <property type="match status" value="1"/>
</dbReference>
<evidence type="ECO:0000313" key="8">
    <source>
        <dbReference type="Proteomes" id="UP000614460"/>
    </source>
</evidence>
<evidence type="ECO:0000256" key="3">
    <source>
        <dbReference type="ARBA" id="ARBA00022692"/>
    </source>
</evidence>
<keyword evidence="3 6" id="KW-0812">Transmembrane</keyword>
<dbReference type="Pfam" id="PF01040">
    <property type="entry name" value="UbiA"/>
    <property type="match status" value="1"/>
</dbReference>
<evidence type="ECO:0000256" key="6">
    <source>
        <dbReference type="SAM" id="Phobius"/>
    </source>
</evidence>
<protein>
    <submittedName>
        <fullName evidence="7">MFS transporter</fullName>
    </submittedName>
</protein>
<dbReference type="InterPro" id="IPR050475">
    <property type="entry name" value="Prenyltransferase_related"/>
</dbReference>
<feature type="transmembrane region" description="Helical" evidence="6">
    <location>
        <begin position="84"/>
        <end position="103"/>
    </location>
</feature>
<dbReference type="PANTHER" id="PTHR42723">
    <property type="entry name" value="CHLOROPHYLL SYNTHASE"/>
    <property type="match status" value="1"/>
</dbReference>
<feature type="transmembrane region" description="Helical" evidence="6">
    <location>
        <begin position="39"/>
        <end position="63"/>
    </location>
</feature>
<proteinExistence type="predicted"/>
<accession>A0A8H9KU47</accession>
<feature type="transmembrane region" description="Helical" evidence="6">
    <location>
        <begin position="251"/>
        <end position="284"/>
    </location>
</feature>
<dbReference type="RefSeq" id="WP_182498106.1">
    <property type="nucleotide sequence ID" value="NZ_BMKM01000001.1"/>
</dbReference>
<feature type="transmembrane region" description="Helical" evidence="6">
    <location>
        <begin position="12"/>
        <end position="33"/>
    </location>
</feature>
<dbReference type="EMBL" id="BMKM01000001">
    <property type="protein sequence ID" value="GGE06906.1"/>
    <property type="molecule type" value="Genomic_DNA"/>
</dbReference>
<evidence type="ECO:0000256" key="5">
    <source>
        <dbReference type="ARBA" id="ARBA00023136"/>
    </source>
</evidence>
<dbReference type="InterPro" id="IPR000537">
    <property type="entry name" value="UbiA_prenyltransferase"/>
</dbReference>
<organism evidence="7 8">
    <name type="scientific">Sphingobacterium cellulitidis</name>
    <dbReference type="NCBI Taxonomy" id="1768011"/>
    <lineage>
        <taxon>Bacteria</taxon>
        <taxon>Pseudomonadati</taxon>
        <taxon>Bacteroidota</taxon>
        <taxon>Sphingobacteriia</taxon>
        <taxon>Sphingobacteriales</taxon>
        <taxon>Sphingobacteriaceae</taxon>
        <taxon>Sphingobacterium</taxon>
    </lineage>
</organism>
<dbReference type="GO" id="GO:0016765">
    <property type="term" value="F:transferase activity, transferring alkyl or aryl (other than methyl) groups"/>
    <property type="evidence" value="ECO:0007669"/>
    <property type="project" value="InterPro"/>
</dbReference>
<comment type="subcellular location">
    <subcellularLocation>
        <location evidence="1">Membrane</location>
        <topology evidence="1">Multi-pass membrane protein</topology>
    </subcellularLocation>
</comment>
<feature type="transmembrane region" description="Helical" evidence="6">
    <location>
        <begin position="132"/>
        <end position="153"/>
    </location>
</feature>
<evidence type="ECO:0000313" key="7">
    <source>
        <dbReference type="EMBL" id="GGE06906.1"/>
    </source>
</evidence>
<dbReference type="AlphaFoldDB" id="A0A8H9KU47"/>
<keyword evidence="8" id="KW-1185">Reference proteome</keyword>